<dbReference type="Gene3D" id="3.30.70.330">
    <property type="match status" value="1"/>
</dbReference>
<feature type="compositionally biased region" description="Pro residues" evidence="6">
    <location>
        <begin position="39"/>
        <end position="50"/>
    </location>
</feature>
<reference evidence="8 9" key="1">
    <citation type="submission" date="2014-04" db="EMBL/GenBank/DDBJ databases">
        <authorList>
            <consortium name="DOE Joint Genome Institute"/>
            <person name="Kuo A."/>
            <person name="Tarkka M."/>
            <person name="Buscot F."/>
            <person name="Kohler A."/>
            <person name="Nagy L.G."/>
            <person name="Floudas D."/>
            <person name="Copeland A."/>
            <person name="Barry K.W."/>
            <person name="Cichocki N."/>
            <person name="Veneault-Fourrey C."/>
            <person name="LaButti K."/>
            <person name="Lindquist E.A."/>
            <person name="Lipzen A."/>
            <person name="Lundell T."/>
            <person name="Morin E."/>
            <person name="Murat C."/>
            <person name="Sun H."/>
            <person name="Tunlid A."/>
            <person name="Henrissat B."/>
            <person name="Grigoriev I.V."/>
            <person name="Hibbett D.S."/>
            <person name="Martin F."/>
            <person name="Nordberg H.P."/>
            <person name="Cantor M.N."/>
            <person name="Hua S.X."/>
        </authorList>
    </citation>
    <scope>NUCLEOTIDE SEQUENCE [LARGE SCALE GENOMIC DNA]</scope>
    <source>
        <strain evidence="8 9">F 1598</strain>
    </source>
</reference>
<feature type="region of interest" description="Disordered" evidence="6">
    <location>
        <begin position="170"/>
        <end position="206"/>
    </location>
</feature>
<dbReference type="EMBL" id="KN833002">
    <property type="protein sequence ID" value="KIM80777.1"/>
    <property type="molecule type" value="Genomic_DNA"/>
</dbReference>
<accession>A0A0C3BTX5</accession>
<dbReference type="PROSITE" id="PS50174">
    <property type="entry name" value="G_PATCH"/>
    <property type="match status" value="1"/>
</dbReference>
<dbReference type="InterPro" id="IPR003954">
    <property type="entry name" value="RRM_euk-type"/>
</dbReference>
<dbReference type="InterPro" id="IPR040052">
    <property type="entry name" value="RBM17"/>
</dbReference>
<dbReference type="FunFam" id="3.30.70.330:FF:000382">
    <property type="entry name" value="G-patch domain-containing protein"/>
    <property type="match status" value="1"/>
</dbReference>
<dbReference type="HOGENOM" id="CLU_025002_0_0_1"/>
<feature type="region of interest" description="Disordered" evidence="6">
    <location>
        <begin position="227"/>
        <end position="279"/>
    </location>
</feature>
<dbReference type="InterPro" id="IPR012677">
    <property type="entry name" value="Nucleotide-bd_a/b_plait_sf"/>
</dbReference>
<evidence type="ECO:0000256" key="5">
    <source>
        <dbReference type="ARBA" id="ARBA00023242"/>
    </source>
</evidence>
<protein>
    <recommendedName>
        <fullName evidence="7">G-patch domain-containing protein</fullName>
    </recommendedName>
</protein>
<dbReference type="SMART" id="SM00361">
    <property type="entry name" value="RRM_1"/>
    <property type="match status" value="1"/>
</dbReference>
<feature type="domain" description="G-patch" evidence="7">
    <location>
        <begin position="466"/>
        <end position="513"/>
    </location>
</feature>
<dbReference type="CDD" id="cd12374">
    <property type="entry name" value="RRM_UHM_SPF45_PUF60"/>
    <property type="match status" value="1"/>
</dbReference>
<feature type="compositionally biased region" description="Polar residues" evidence="6">
    <location>
        <begin position="51"/>
        <end position="64"/>
    </location>
</feature>
<dbReference type="GO" id="GO:0045292">
    <property type="term" value="P:mRNA cis splicing, via spliceosome"/>
    <property type="evidence" value="ECO:0007669"/>
    <property type="project" value="InterPro"/>
</dbReference>
<name>A0A0C3BTX5_PILCF</name>
<evidence type="ECO:0000313" key="8">
    <source>
        <dbReference type="EMBL" id="KIM80777.1"/>
    </source>
</evidence>
<dbReference type="AlphaFoldDB" id="A0A0C3BTX5"/>
<organism evidence="8 9">
    <name type="scientific">Piloderma croceum (strain F 1598)</name>
    <dbReference type="NCBI Taxonomy" id="765440"/>
    <lineage>
        <taxon>Eukaryota</taxon>
        <taxon>Fungi</taxon>
        <taxon>Dikarya</taxon>
        <taxon>Basidiomycota</taxon>
        <taxon>Agaricomycotina</taxon>
        <taxon>Agaricomycetes</taxon>
        <taxon>Agaricomycetidae</taxon>
        <taxon>Atheliales</taxon>
        <taxon>Atheliaceae</taxon>
        <taxon>Piloderma</taxon>
    </lineage>
</organism>
<feature type="compositionally biased region" description="Basic and acidic residues" evidence="6">
    <location>
        <begin position="227"/>
        <end position="236"/>
    </location>
</feature>
<dbReference type="SUPFAM" id="SSF54928">
    <property type="entry name" value="RNA-binding domain, RBD"/>
    <property type="match status" value="1"/>
</dbReference>
<keyword evidence="5" id="KW-0539">Nucleus</keyword>
<dbReference type="SMART" id="SM00443">
    <property type="entry name" value="G_patch"/>
    <property type="match status" value="1"/>
</dbReference>
<keyword evidence="3" id="KW-0694">RNA-binding</keyword>
<dbReference type="PANTHER" id="PTHR13288">
    <property type="entry name" value="SPLICING FACTOR 45 SPF45"/>
    <property type="match status" value="1"/>
</dbReference>
<feature type="compositionally biased region" description="Basic residues" evidence="6">
    <location>
        <begin position="171"/>
        <end position="186"/>
    </location>
</feature>
<feature type="compositionally biased region" description="Basic and acidic residues" evidence="6">
    <location>
        <begin position="246"/>
        <end position="275"/>
    </location>
</feature>
<feature type="compositionally biased region" description="Low complexity" evidence="6">
    <location>
        <begin position="438"/>
        <end position="447"/>
    </location>
</feature>
<feature type="region of interest" description="Disordered" evidence="6">
    <location>
        <begin position="1"/>
        <end position="78"/>
    </location>
</feature>
<dbReference type="Pfam" id="PF01585">
    <property type="entry name" value="G-patch"/>
    <property type="match status" value="1"/>
</dbReference>
<keyword evidence="4" id="KW-0508">mRNA splicing</keyword>
<evidence type="ECO:0000313" key="9">
    <source>
        <dbReference type="Proteomes" id="UP000054166"/>
    </source>
</evidence>
<feature type="region of interest" description="Disordered" evidence="6">
    <location>
        <begin position="438"/>
        <end position="467"/>
    </location>
</feature>
<comment type="subcellular location">
    <subcellularLocation>
        <location evidence="1">Nucleus</location>
    </subcellularLocation>
</comment>
<feature type="region of interest" description="Disordered" evidence="6">
    <location>
        <begin position="503"/>
        <end position="534"/>
    </location>
</feature>
<evidence type="ECO:0000256" key="2">
    <source>
        <dbReference type="ARBA" id="ARBA00022664"/>
    </source>
</evidence>
<dbReference type="InterPro" id="IPR000467">
    <property type="entry name" value="G_patch_dom"/>
</dbReference>
<dbReference type="GO" id="GO:0071011">
    <property type="term" value="C:precatalytic spliceosome"/>
    <property type="evidence" value="ECO:0007669"/>
    <property type="project" value="TreeGrafter"/>
</dbReference>
<evidence type="ECO:0000259" key="7">
    <source>
        <dbReference type="PROSITE" id="PS50174"/>
    </source>
</evidence>
<keyword evidence="2" id="KW-0507">mRNA processing</keyword>
<dbReference type="Proteomes" id="UP000054166">
    <property type="component" value="Unassembled WGS sequence"/>
</dbReference>
<proteinExistence type="predicted"/>
<evidence type="ECO:0000256" key="3">
    <source>
        <dbReference type="ARBA" id="ARBA00022884"/>
    </source>
</evidence>
<feature type="compositionally biased region" description="Polar residues" evidence="6">
    <location>
        <begin position="13"/>
        <end position="31"/>
    </location>
</feature>
<sequence>MSSRAGGLYGGIQFSSGTTFPSSVPESTPTISIVFPNEPEVPTPTPPPPTQATSMPQEQATPATQIVEPGPGGASGKATAGWSAALAFAPVRRNQAQKAKPAATRLPVGAAMSSATPISVNALSATATVFAPPVLVDSVKPTIPETQSQGWGKKVKPPSMILDEDINGFKATHKKKGGGKKGKKNKNAPLVPAWDPSEQYDPLRPNDYNEYKVWKQKDRIDRRERLVEERRMEDRKRFRRGSSYSDSDHSGSEGERPRKTGRYEEHYDRWSRVDDEGPGVVENSHIITAEGSAPVTVGLDMSGDEAYQRRLAMSAGMRPPSPPAAVVHAPPSQLQKDDEYSILSLQVAPPPTESGDEAYLRRVALSQAQAQARPPILSTFAEAATETSSSLAYNPFAPPTIPPPPPGPPGALVANALEDKVKAAAAIAARLGALATAGANAPAGSVSPAPPATYDEGEATSKKPDPHGFAARLMAKWGHKDGQGLGADGAGIVNALTVEQVSQSKSGKGKAAKNSVSQGGPAIGAGSKMGKIVNNNDDAKAKEDRQRFGDPSRVVVLTNMVGVEGMEDEDLREDIGDECSKNGTVERVVVHLVSPPPAHPDDAVRIFVLFAGPAGAWKTVRELDGRFFGGRSVRARYFPESSFMQYALDDPLF</sequence>
<dbReference type="PANTHER" id="PTHR13288:SF8">
    <property type="entry name" value="SPLICING FACTOR 45"/>
    <property type="match status" value="1"/>
</dbReference>
<dbReference type="InParanoid" id="A0A0C3BTX5"/>
<evidence type="ECO:0000256" key="6">
    <source>
        <dbReference type="SAM" id="MobiDB-lite"/>
    </source>
</evidence>
<dbReference type="InterPro" id="IPR035979">
    <property type="entry name" value="RBD_domain_sf"/>
</dbReference>
<gene>
    <name evidence="8" type="ORF">PILCRDRAFT_822048</name>
</gene>
<reference evidence="9" key="2">
    <citation type="submission" date="2015-01" db="EMBL/GenBank/DDBJ databases">
        <title>Evolutionary Origins and Diversification of the Mycorrhizal Mutualists.</title>
        <authorList>
            <consortium name="DOE Joint Genome Institute"/>
            <consortium name="Mycorrhizal Genomics Consortium"/>
            <person name="Kohler A."/>
            <person name="Kuo A."/>
            <person name="Nagy L.G."/>
            <person name="Floudas D."/>
            <person name="Copeland A."/>
            <person name="Barry K.W."/>
            <person name="Cichocki N."/>
            <person name="Veneault-Fourrey C."/>
            <person name="LaButti K."/>
            <person name="Lindquist E.A."/>
            <person name="Lipzen A."/>
            <person name="Lundell T."/>
            <person name="Morin E."/>
            <person name="Murat C."/>
            <person name="Riley R."/>
            <person name="Ohm R."/>
            <person name="Sun H."/>
            <person name="Tunlid A."/>
            <person name="Henrissat B."/>
            <person name="Grigoriev I.V."/>
            <person name="Hibbett D.S."/>
            <person name="Martin F."/>
        </authorList>
    </citation>
    <scope>NUCLEOTIDE SEQUENCE [LARGE SCALE GENOMIC DNA]</scope>
    <source>
        <strain evidence="9">F 1598</strain>
    </source>
</reference>
<dbReference type="OrthoDB" id="5411533at2759"/>
<keyword evidence="9" id="KW-1185">Reference proteome</keyword>
<evidence type="ECO:0000256" key="1">
    <source>
        <dbReference type="ARBA" id="ARBA00004123"/>
    </source>
</evidence>
<dbReference type="STRING" id="765440.A0A0C3BTX5"/>
<evidence type="ECO:0000256" key="4">
    <source>
        <dbReference type="ARBA" id="ARBA00023187"/>
    </source>
</evidence>
<dbReference type="GO" id="GO:0003723">
    <property type="term" value="F:RNA binding"/>
    <property type="evidence" value="ECO:0007669"/>
    <property type="project" value="UniProtKB-KW"/>
</dbReference>